<accession>A0A0B2SMT5</accession>
<dbReference type="AlphaFoldDB" id="A0A0B2SMT5"/>
<dbReference type="EMBL" id="KN641743">
    <property type="protein sequence ID" value="KHN45779.1"/>
    <property type="molecule type" value="Genomic_DNA"/>
</dbReference>
<proteinExistence type="predicted"/>
<reference evidence="1" key="1">
    <citation type="submission" date="2014-07" db="EMBL/GenBank/DDBJ databases">
        <title>Identification of a novel salt tolerance gene in wild soybean by whole-genome sequencing.</title>
        <authorList>
            <person name="Lam H.-M."/>
            <person name="Qi X."/>
            <person name="Li M.-W."/>
            <person name="Liu X."/>
            <person name="Xie M."/>
            <person name="Ni M."/>
            <person name="Xu X."/>
        </authorList>
    </citation>
    <scope>NUCLEOTIDE SEQUENCE [LARGE SCALE GENOMIC DNA]</scope>
    <source>
        <tissue evidence="1">Root</tissue>
    </source>
</reference>
<name>A0A0B2SMT5_GLYSO</name>
<organism evidence="1">
    <name type="scientific">Glycine soja</name>
    <name type="common">Wild soybean</name>
    <dbReference type="NCBI Taxonomy" id="3848"/>
    <lineage>
        <taxon>Eukaryota</taxon>
        <taxon>Viridiplantae</taxon>
        <taxon>Streptophyta</taxon>
        <taxon>Embryophyta</taxon>
        <taxon>Tracheophyta</taxon>
        <taxon>Spermatophyta</taxon>
        <taxon>Magnoliopsida</taxon>
        <taxon>eudicotyledons</taxon>
        <taxon>Gunneridae</taxon>
        <taxon>Pentapetalae</taxon>
        <taxon>rosids</taxon>
        <taxon>fabids</taxon>
        <taxon>Fabales</taxon>
        <taxon>Fabaceae</taxon>
        <taxon>Papilionoideae</taxon>
        <taxon>50 kb inversion clade</taxon>
        <taxon>NPAAA clade</taxon>
        <taxon>indigoferoid/millettioid clade</taxon>
        <taxon>Phaseoleae</taxon>
        <taxon>Glycine</taxon>
        <taxon>Glycine subgen. Soja</taxon>
    </lineage>
</organism>
<evidence type="ECO:0000313" key="1">
    <source>
        <dbReference type="EMBL" id="KHN45779.1"/>
    </source>
</evidence>
<sequence length="54" mass="6085">MVELLKATVNQCQLPRSFSSILVTFLLLDLIDIRQFAAGGQDVYVQIDASELDW</sequence>
<dbReference type="Proteomes" id="UP000053555">
    <property type="component" value="Unassembled WGS sequence"/>
</dbReference>
<protein>
    <submittedName>
        <fullName evidence="1">Uncharacterized protein</fullName>
    </submittedName>
</protein>
<gene>
    <name evidence="1" type="ORF">glysoja_042527</name>
</gene>